<evidence type="ECO:0000256" key="1">
    <source>
        <dbReference type="SAM" id="MobiDB-lite"/>
    </source>
</evidence>
<dbReference type="Proteomes" id="UP000466681">
    <property type="component" value="Chromosome"/>
</dbReference>
<dbReference type="KEGG" id="mmor:MMOR_28800"/>
<name>A0AAD1HC69_9MYCO</name>
<feature type="region of interest" description="Disordered" evidence="1">
    <location>
        <begin position="89"/>
        <end position="113"/>
    </location>
</feature>
<protein>
    <recommendedName>
        <fullName evidence="2">DUF5925 domain-containing protein</fullName>
    </recommendedName>
</protein>
<gene>
    <name evidence="3" type="ORF">MMOR_28800</name>
</gene>
<dbReference type="Pfam" id="PF19347">
    <property type="entry name" value="DUF5925"/>
    <property type="match status" value="1"/>
</dbReference>
<accession>A0AAD1HC69</accession>
<evidence type="ECO:0000313" key="3">
    <source>
        <dbReference type="EMBL" id="BBX01944.1"/>
    </source>
</evidence>
<evidence type="ECO:0000313" key="4">
    <source>
        <dbReference type="Proteomes" id="UP000466681"/>
    </source>
</evidence>
<evidence type="ECO:0000259" key="2">
    <source>
        <dbReference type="Pfam" id="PF19347"/>
    </source>
</evidence>
<organism evidence="3 4">
    <name type="scientific">Mycolicibacterium moriokaense</name>
    <dbReference type="NCBI Taxonomy" id="39691"/>
    <lineage>
        <taxon>Bacteria</taxon>
        <taxon>Bacillati</taxon>
        <taxon>Actinomycetota</taxon>
        <taxon>Actinomycetes</taxon>
        <taxon>Mycobacteriales</taxon>
        <taxon>Mycobacteriaceae</taxon>
        <taxon>Mycolicibacterium</taxon>
    </lineage>
</organism>
<keyword evidence="4" id="KW-1185">Reference proteome</keyword>
<feature type="domain" description="DUF5925" evidence="2">
    <location>
        <begin position="8"/>
        <end position="74"/>
    </location>
</feature>
<reference evidence="3 4" key="1">
    <citation type="journal article" date="2019" name="Emerg. Microbes Infect.">
        <title>Comprehensive subspecies identification of 175 nontuberculous mycobacteria species based on 7547 genomic profiles.</title>
        <authorList>
            <person name="Matsumoto Y."/>
            <person name="Kinjo T."/>
            <person name="Motooka D."/>
            <person name="Nabeya D."/>
            <person name="Jung N."/>
            <person name="Uechi K."/>
            <person name="Horii T."/>
            <person name="Iida T."/>
            <person name="Fujita J."/>
            <person name="Nakamura S."/>
        </authorList>
    </citation>
    <scope>NUCLEOTIDE SEQUENCE [LARGE SCALE GENOMIC DNA]</scope>
    <source>
        <strain evidence="3 4">JCM 6375</strain>
    </source>
</reference>
<dbReference type="EMBL" id="AP022560">
    <property type="protein sequence ID" value="BBX01944.1"/>
    <property type="molecule type" value="Genomic_DNA"/>
</dbReference>
<dbReference type="AlphaFoldDB" id="A0AAD1HC69"/>
<proteinExistence type="predicted"/>
<dbReference type="InterPro" id="IPR045969">
    <property type="entry name" value="DUF5925"/>
</dbReference>
<sequence>MTDARLIIFVSATTVDEARRVAQEIRDNAPKPKQRGDDLVDISVWYLSGKPTSTTKRINVPLWDDIQRNYPVPSERVAARVVWDGEANGRRQADPVARRARHRQDHCDQSLDPPFAMLVPGAVHIRP</sequence>